<protein>
    <submittedName>
        <fullName evidence="1">Uncharacterized protein</fullName>
    </submittedName>
</protein>
<evidence type="ECO:0000313" key="1">
    <source>
        <dbReference type="EMBL" id="KAA6389561.1"/>
    </source>
</evidence>
<comment type="caution">
    <text evidence="1">The sequence shown here is derived from an EMBL/GenBank/DDBJ whole genome shotgun (WGS) entry which is preliminary data.</text>
</comment>
<dbReference type="EMBL" id="SNRW01003539">
    <property type="protein sequence ID" value="KAA6389561.1"/>
    <property type="molecule type" value="Genomic_DNA"/>
</dbReference>
<evidence type="ECO:0000313" key="2">
    <source>
        <dbReference type="Proteomes" id="UP000324800"/>
    </source>
</evidence>
<organism evidence="1 2">
    <name type="scientific">Streblomastix strix</name>
    <dbReference type="NCBI Taxonomy" id="222440"/>
    <lineage>
        <taxon>Eukaryota</taxon>
        <taxon>Metamonada</taxon>
        <taxon>Preaxostyla</taxon>
        <taxon>Oxymonadida</taxon>
        <taxon>Streblomastigidae</taxon>
        <taxon>Streblomastix</taxon>
    </lineage>
</organism>
<name>A0A5J4W3R5_9EUKA</name>
<dbReference type="Proteomes" id="UP000324800">
    <property type="component" value="Unassembled WGS sequence"/>
</dbReference>
<proteinExistence type="predicted"/>
<reference evidence="1 2" key="1">
    <citation type="submission" date="2019-03" db="EMBL/GenBank/DDBJ databases">
        <title>Single cell metagenomics reveals metabolic interactions within the superorganism composed of flagellate Streblomastix strix and complex community of Bacteroidetes bacteria on its surface.</title>
        <authorList>
            <person name="Treitli S.C."/>
            <person name="Kolisko M."/>
            <person name="Husnik F."/>
            <person name="Keeling P."/>
            <person name="Hampl V."/>
        </authorList>
    </citation>
    <scope>NUCLEOTIDE SEQUENCE [LARGE SCALE GENOMIC DNA]</scope>
    <source>
        <strain evidence="1">ST1C</strain>
    </source>
</reference>
<gene>
    <name evidence="1" type="ORF">EZS28_014909</name>
</gene>
<dbReference type="AlphaFoldDB" id="A0A5J4W3R5"/>
<sequence>MTRCQTDRLCEARRQSTCSLHSDVVSEYIPLIGPLILKQTVVGQAEPYEREISQSGRYYLSNDDELCRKF</sequence>
<accession>A0A5J4W3R5</accession>